<dbReference type="Proteomes" id="UP000269945">
    <property type="component" value="Unassembled WGS sequence"/>
</dbReference>
<feature type="non-terminal residue" evidence="1">
    <location>
        <position position="1"/>
    </location>
</feature>
<feature type="non-terminal residue" evidence="1">
    <location>
        <position position="91"/>
    </location>
</feature>
<dbReference type="EMBL" id="CYRY02046984">
    <property type="protein sequence ID" value="VCX42842.1"/>
    <property type="molecule type" value="Genomic_DNA"/>
</dbReference>
<evidence type="ECO:0000313" key="1">
    <source>
        <dbReference type="EMBL" id="VCX42842.1"/>
    </source>
</evidence>
<keyword evidence="2" id="KW-1185">Reference proteome</keyword>
<proteinExistence type="predicted"/>
<gene>
    <name evidence="1" type="ORF">BN2614_LOCUS2</name>
</gene>
<accession>A0A9X9QB50</accession>
<name>A0A9X9QB50_GULGU</name>
<sequence>GYGVTVLGVSSGGGVTALGVKSSGDTVRGVRVRSGCGNSGRVLHFRVCRGDEQSVPQVGFGAEAPGKSGLAMDFLPLEGSKVNKSGVKSRL</sequence>
<evidence type="ECO:0000313" key="2">
    <source>
        <dbReference type="Proteomes" id="UP000269945"/>
    </source>
</evidence>
<comment type="caution">
    <text evidence="1">The sequence shown here is derived from an EMBL/GenBank/DDBJ whole genome shotgun (WGS) entry which is preliminary data.</text>
</comment>
<dbReference type="AlphaFoldDB" id="A0A9X9QB50"/>
<reference evidence="1 2" key="1">
    <citation type="submission" date="2018-10" db="EMBL/GenBank/DDBJ databases">
        <authorList>
            <person name="Ekblom R."/>
            <person name="Jareborg N."/>
        </authorList>
    </citation>
    <scope>NUCLEOTIDE SEQUENCE [LARGE SCALE GENOMIC DNA]</scope>
    <source>
        <tissue evidence="1">Muscle</tissue>
    </source>
</reference>
<protein>
    <submittedName>
        <fullName evidence="1">Uncharacterized protein</fullName>
    </submittedName>
</protein>
<organism evidence="1 2">
    <name type="scientific">Gulo gulo</name>
    <name type="common">Wolverine</name>
    <name type="synonym">Gluton</name>
    <dbReference type="NCBI Taxonomy" id="48420"/>
    <lineage>
        <taxon>Eukaryota</taxon>
        <taxon>Metazoa</taxon>
        <taxon>Chordata</taxon>
        <taxon>Craniata</taxon>
        <taxon>Vertebrata</taxon>
        <taxon>Euteleostomi</taxon>
        <taxon>Mammalia</taxon>
        <taxon>Eutheria</taxon>
        <taxon>Laurasiatheria</taxon>
        <taxon>Carnivora</taxon>
        <taxon>Caniformia</taxon>
        <taxon>Musteloidea</taxon>
        <taxon>Mustelidae</taxon>
        <taxon>Guloninae</taxon>
        <taxon>Gulo</taxon>
    </lineage>
</organism>